<protein>
    <submittedName>
        <fullName evidence="2">Circadian clock protein KaiB</fullName>
    </submittedName>
</protein>
<dbReference type="KEGG" id="rge:RGE_39630"/>
<dbReference type="GO" id="GO:0048511">
    <property type="term" value="P:rhythmic process"/>
    <property type="evidence" value="ECO:0007669"/>
    <property type="project" value="InterPro"/>
</dbReference>
<dbReference type="PATRIC" id="fig|983917.3.peg.3865"/>
<reference evidence="2" key="1">
    <citation type="journal article" date="2012" name="J. Bacteriol.">
        <title>Complete genome sequence of phototrophic betaproteobacterium Rubrivivax gelatinosus IL144.</title>
        <authorList>
            <person name="Nagashima S."/>
            <person name="Kamimura A."/>
            <person name="Shimizu T."/>
            <person name="Nakamura-isaki S."/>
            <person name="Aono E."/>
            <person name="Sakamoto K."/>
            <person name="Ichikawa N."/>
            <person name="Nakazawa H."/>
            <person name="Sekine M."/>
            <person name="Yamazaki S."/>
            <person name="Fujita N."/>
            <person name="Shimada K."/>
            <person name="Hanada S."/>
            <person name="Nagashima K.V.P."/>
        </authorList>
    </citation>
    <scope>NUCLEOTIDE SEQUENCE [LARGE SCALE GENOMIC DNA]</scope>
    <source>
        <strain evidence="2">IL144</strain>
    </source>
</reference>
<dbReference type="SMART" id="SM01248">
    <property type="entry name" value="KaiB"/>
    <property type="match status" value="1"/>
</dbReference>
<dbReference type="Pfam" id="PF07689">
    <property type="entry name" value="KaiB"/>
    <property type="match status" value="1"/>
</dbReference>
<feature type="domain" description="KaiB" evidence="1">
    <location>
        <begin position="17"/>
        <end position="98"/>
    </location>
</feature>
<dbReference type="RefSeq" id="WP_014430149.1">
    <property type="nucleotide sequence ID" value="NC_017075.1"/>
</dbReference>
<organism evidence="2 3">
    <name type="scientific">Rubrivivax gelatinosus (strain NBRC 100245 / IL144)</name>
    <dbReference type="NCBI Taxonomy" id="983917"/>
    <lineage>
        <taxon>Bacteria</taxon>
        <taxon>Pseudomonadati</taxon>
        <taxon>Pseudomonadota</taxon>
        <taxon>Betaproteobacteria</taxon>
        <taxon>Burkholderiales</taxon>
        <taxon>Sphaerotilaceae</taxon>
        <taxon>Rubrivivax</taxon>
    </lineage>
</organism>
<accession>I0HWB2</accession>
<evidence type="ECO:0000313" key="3">
    <source>
        <dbReference type="Proteomes" id="UP000007883"/>
    </source>
</evidence>
<dbReference type="InterPro" id="IPR039022">
    <property type="entry name" value="KaiB-like"/>
</dbReference>
<dbReference type="Gene3D" id="3.40.30.10">
    <property type="entry name" value="Glutaredoxin"/>
    <property type="match status" value="1"/>
</dbReference>
<dbReference type="AlphaFoldDB" id="I0HWB2"/>
<gene>
    <name evidence="2" type="primary">kaiB</name>
    <name evidence="2" type="ordered locus">RGE_39630</name>
</gene>
<dbReference type="InterPro" id="IPR011649">
    <property type="entry name" value="KaiB_domain"/>
</dbReference>
<name>I0HWB2_RUBGI</name>
<dbReference type="SUPFAM" id="SSF52833">
    <property type="entry name" value="Thioredoxin-like"/>
    <property type="match status" value="1"/>
</dbReference>
<evidence type="ECO:0000259" key="1">
    <source>
        <dbReference type="SMART" id="SM01248"/>
    </source>
</evidence>
<keyword evidence="3" id="KW-1185">Reference proteome</keyword>
<dbReference type="PANTHER" id="PTHR41709">
    <property type="entry name" value="KAIB-LIKE PROTEIN 1"/>
    <property type="match status" value="1"/>
</dbReference>
<dbReference type="eggNOG" id="COG4251">
    <property type="taxonomic scope" value="Bacteria"/>
</dbReference>
<dbReference type="EMBL" id="AP012320">
    <property type="protein sequence ID" value="BAL97299.1"/>
    <property type="molecule type" value="Genomic_DNA"/>
</dbReference>
<dbReference type="STRING" id="983917.RGE_39630"/>
<dbReference type="HOGENOM" id="CLU_144073_1_1_4"/>
<sequence>MNEQAPAAPAEHEFVLRLYVAGHTPRSLRAVANMQRICLEQLHGQYQLEVIDLYQQPQLAEGEQIVAVPALIKRLPPPLRMVVGDMSDTERVLVGLDLLPRS</sequence>
<evidence type="ECO:0000313" key="2">
    <source>
        <dbReference type="EMBL" id="BAL97299.1"/>
    </source>
</evidence>
<proteinExistence type="predicted"/>
<dbReference type="InterPro" id="IPR036249">
    <property type="entry name" value="Thioredoxin-like_sf"/>
</dbReference>
<dbReference type="PANTHER" id="PTHR41709:SF2">
    <property type="entry name" value="CIRCADIAN CLOCK PROTEIN KAIB2"/>
    <property type="match status" value="1"/>
</dbReference>
<dbReference type="CDD" id="cd02978">
    <property type="entry name" value="KaiB_like"/>
    <property type="match status" value="1"/>
</dbReference>
<dbReference type="Proteomes" id="UP000007883">
    <property type="component" value="Chromosome"/>
</dbReference>